<organism evidence="7 8">
    <name type="scientific">Bacteroides stercoris ATCC 43183</name>
    <dbReference type="NCBI Taxonomy" id="449673"/>
    <lineage>
        <taxon>Bacteria</taxon>
        <taxon>Pseudomonadati</taxon>
        <taxon>Bacteroidota</taxon>
        <taxon>Bacteroidia</taxon>
        <taxon>Bacteroidales</taxon>
        <taxon>Bacteroidaceae</taxon>
        <taxon>Bacteroides</taxon>
    </lineage>
</organism>
<dbReference type="InterPro" id="IPR012910">
    <property type="entry name" value="Plug_dom"/>
</dbReference>
<evidence type="ECO:0000313" key="8">
    <source>
        <dbReference type="Proteomes" id="UP000004713"/>
    </source>
</evidence>
<evidence type="ECO:0000256" key="1">
    <source>
        <dbReference type="ARBA" id="ARBA00004442"/>
    </source>
</evidence>
<reference evidence="7 8" key="2">
    <citation type="submission" date="2007-11" db="EMBL/GenBank/DDBJ databases">
        <authorList>
            <person name="Fulton L."/>
            <person name="Clifton S."/>
            <person name="Fulton B."/>
            <person name="Xu J."/>
            <person name="Minx P."/>
            <person name="Pepin K.H."/>
            <person name="Johnson M."/>
            <person name="Thiruvilangam P."/>
            <person name="Bhonagiri V."/>
            <person name="Nash W.E."/>
            <person name="Mardis E.R."/>
            <person name="Wilson R.K."/>
        </authorList>
    </citation>
    <scope>NUCLEOTIDE SEQUENCE [LARGE SCALE GENOMIC DNA]</scope>
    <source>
        <strain evidence="7 8">ATCC 43183</strain>
    </source>
</reference>
<keyword evidence="2 4" id="KW-0472">Membrane</keyword>
<reference evidence="7 8" key="1">
    <citation type="submission" date="2007-11" db="EMBL/GenBank/DDBJ databases">
        <title>Draft genome sequence of Bacteroides stercoris(ATCC 43183).</title>
        <authorList>
            <person name="Sudarsanam P."/>
            <person name="Ley R."/>
            <person name="Guruge J."/>
            <person name="Turnbaugh P.J."/>
            <person name="Mahowald M."/>
            <person name="Liep D."/>
            <person name="Gordon J."/>
        </authorList>
    </citation>
    <scope>NUCLEOTIDE SEQUENCE [LARGE SCALE GENOMIC DNA]</scope>
    <source>
        <strain evidence="7 8">ATCC 43183</strain>
    </source>
</reference>
<evidence type="ECO:0000313" key="7">
    <source>
        <dbReference type="EMBL" id="EDS14197.1"/>
    </source>
</evidence>
<dbReference type="Pfam" id="PF00593">
    <property type="entry name" value="TonB_dep_Rec_b-barrel"/>
    <property type="match status" value="1"/>
</dbReference>
<evidence type="ECO:0000259" key="6">
    <source>
        <dbReference type="Pfam" id="PF07715"/>
    </source>
</evidence>
<gene>
    <name evidence="7" type="ORF">BACSTE_03341</name>
</gene>
<dbReference type="InterPro" id="IPR008969">
    <property type="entry name" value="CarboxyPept-like_regulatory"/>
</dbReference>
<evidence type="ECO:0000259" key="5">
    <source>
        <dbReference type="Pfam" id="PF00593"/>
    </source>
</evidence>
<keyword evidence="4" id="KW-0798">TonB box</keyword>
<name>B0NV04_BACSE</name>
<dbReference type="GO" id="GO:0009279">
    <property type="term" value="C:cell outer membrane"/>
    <property type="evidence" value="ECO:0007669"/>
    <property type="project" value="UniProtKB-SubCell"/>
</dbReference>
<dbReference type="SUPFAM" id="SSF56935">
    <property type="entry name" value="Porins"/>
    <property type="match status" value="1"/>
</dbReference>
<dbReference type="PANTHER" id="PTHR40980:SF5">
    <property type="entry name" value="TONB-DEPENDENT RECEPTOR"/>
    <property type="match status" value="1"/>
</dbReference>
<dbReference type="Pfam" id="PF07715">
    <property type="entry name" value="Plug"/>
    <property type="match status" value="1"/>
</dbReference>
<protein>
    <submittedName>
        <fullName evidence="7">TonB-dependent receptor</fullName>
    </submittedName>
</protein>
<comment type="similarity">
    <text evidence="4">Belongs to the TonB-dependent receptor family.</text>
</comment>
<evidence type="ECO:0000256" key="3">
    <source>
        <dbReference type="ARBA" id="ARBA00023237"/>
    </source>
</evidence>
<evidence type="ECO:0000256" key="2">
    <source>
        <dbReference type="ARBA" id="ARBA00023136"/>
    </source>
</evidence>
<dbReference type="Proteomes" id="UP000004713">
    <property type="component" value="Unassembled WGS sequence"/>
</dbReference>
<dbReference type="InterPro" id="IPR037066">
    <property type="entry name" value="Plug_dom_sf"/>
</dbReference>
<proteinExistence type="inferred from homology"/>
<dbReference type="InterPro" id="IPR036942">
    <property type="entry name" value="Beta-barrel_TonB_sf"/>
</dbReference>
<dbReference type="InterPro" id="IPR000531">
    <property type="entry name" value="Beta-barrel_TonB"/>
</dbReference>
<feature type="domain" description="TonB-dependent receptor plug" evidence="6">
    <location>
        <begin position="142"/>
        <end position="228"/>
    </location>
</feature>
<comment type="subcellular location">
    <subcellularLocation>
        <location evidence="1 4">Cell outer membrane</location>
    </subcellularLocation>
</comment>
<feature type="domain" description="TonB-dependent receptor-like beta-barrel" evidence="5">
    <location>
        <begin position="399"/>
        <end position="875"/>
    </location>
</feature>
<dbReference type="Gene3D" id="2.170.130.10">
    <property type="entry name" value="TonB-dependent receptor, plug domain"/>
    <property type="match status" value="1"/>
</dbReference>
<dbReference type="Pfam" id="PF13715">
    <property type="entry name" value="CarbopepD_reg_2"/>
    <property type="match status" value="1"/>
</dbReference>
<evidence type="ECO:0000256" key="4">
    <source>
        <dbReference type="RuleBase" id="RU003357"/>
    </source>
</evidence>
<comment type="caution">
    <text evidence="7">The sequence shown here is derived from an EMBL/GenBank/DDBJ whole genome shotgun (WGS) entry which is preliminary data.</text>
</comment>
<keyword evidence="3" id="KW-0998">Cell outer membrane</keyword>
<accession>B0NV04</accession>
<dbReference type="HOGENOM" id="CLU_006935_0_1_10"/>
<dbReference type="Gene3D" id="2.60.40.1120">
    <property type="entry name" value="Carboxypeptidase-like, regulatory domain"/>
    <property type="match status" value="1"/>
</dbReference>
<dbReference type="EMBL" id="ABFZ02000022">
    <property type="protein sequence ID" value="EDS14197.1"/>
    <property type="molecule type" value="Genomic_DNA"/>
</dbReference>
<dbReference type="AlphaFoldDB" id="B0NV04"/>
<keyword evidence="7" id="KW-0675">Receptor</keyword>
<dbReference type="Gene3D" id="2.40.170.20">
    <property type="entry name" value="TonB-dependent receptor, beta-barrel domain"/>
    <property type="match status" value="1"/>
</dbReference>
<dbReference type="SUPFAM" id="SSF49464">
    <property type="entry name" value="Carboxypeptidase regulatory domain-like"/>
    <property type="match status" value="1"/>
</dbReference>
<sequence>MQRIKKRIKEMSTKLDLGKIFFLILFLTLSVMTVMAGTIKGSITDKQTREPLTGATVQIVGTTQGAIADMDGNYSLNVTNGIYTLSIKYIGYKDIVVNNVKSGKADVVLNFELESDAQTLGEVSVVARKNLEGERALQMERRKATLAIENIGSKEMSIKGISNVEEGVKKITGISIADAGQLIVRGLGDRYSTTTLNGLPIASPNPDNKLIPLDLFPSSTIQNITVSKVYNAEAFADYSGAHIDISTKENIAEDFFSISFNTGGKFNTLGKDRYQMNRNGSLFKTSGVDQAALDMSLSDFDNYVKTRNIFDTSFAVKKKSTLPDFSSNLGFGKNISIDSQTLSILASVSAGNGYQNMDNAFYKTLEATGNVQDNFSYDSYAQELKLAALGYIGYTLRRHDRIGYTFFYTRNATDTYQRREGTDAEDHELTGSNNITHIYTLQNHQLNGLHSFGEQDRWELTWGGSYSKTGSEEPDRRQVMYIKNDDGTLGLFKLNRQETMRYFGSLDEKEWNGNLALRWKWNENNFLKLGFNYKNKSRDYKATRFYYNLNKINPTVTDIYDTDGFLNQENIADGNVTVQRVMQPKDSYRAGNEIYSGYLLTDFYPVPSLLVNLGVRYEISKQWVDYATDGGDWYAERRNLDKNDFFPTLNLKYTINDANSIRFSASRTITRPSFIEMAPFLYQESYGSAQIRGNDELQNGYNYNFDLRYERFGKNGDMISLTGYFKYLDSPIERIQALQGGATLHSFRNADNGMAAGVEVEFRKQLIKDLRLGANLSYMYTNVKLPEGGAYTNKERPLQGASPILANADLTYSPRFGEERQLNLALLYNLQGSRIHAVGVSNLGDIKQQTLHTLNFSAGYDLNRHFSLKLQVNDLLNRNVIFKQEVPSTGTEVEVERYKKGTDFEIGFSYKL</sequence>
<dbReference type="PANTHER" id="PTHR40980">
    <property type="entry name" value="PLUG DOMAIN-CONTAINING PROTEIN"/>
    <property type="match status" value="1"/>
</dbReference>
<dbReference type="eggNOG" id="COG4771">
    <property type="taxonomic scope" value="Bacteria"/>
</dbReference>